<sequence>MKTDDAGSGFEFILPSGVGVRASGDPASPILKRFFEGYDRAFVLPDEREELDGFETCLALNASHDRAFGRRHRELVAVLEDADGTLLGGINFLATGVERPGLPPAAVALNYVYVEEAARGRGLLRQALRAVRDLTQAALALDPAGPAPAVFIEQNDPLCLTAEAYAADTAHSGLDQVDRLAIWDRVGARVVDFPYVQPALSADQRPDDGLLYAAVDYPHGAVDAGFLHDHLQSFFAISVLKGEVEPPGGAAGVQIAALAARTAPVPLLSMKPALDRLRAGGGEGFTSFRELAREAGG</sequence>
<dbReference type="Proteomes" id="UP001549313">
    <property type="component" value="Unassembled WGS sequence"/>
</dbReference>
<dbReference type="RefSeq" id="WP_354088773.1">
    <property type="nucleotide sequence ID" value="NZ_JBEPTF010000002.1"/>
</dbReference>
<dbReference type="SUPFAM" id="SSF55729">
    <property type="entry name" value="Acyl-CoA N-acyltransferases (Nat)"/>
    <property type="match status" value="1"/>
</dbReference>
<dbReference type="Gene3D" id="3.40.630.30">
    <property type="match status" value="1"/>
</dbReference>
<dbReference type="InterPro" id="IPR016181">
    <property type="entry name" value="Acyl_CoA_acyltransferase"/>
</dbReference>
<organism evidence="1 2">
    <name type="scientific">Brevundimonas faecalis</name>
    <dbReference type="NCBI Taxonomy" id="947378"/>
    <lineage>
        <taxon>Bacteria</taxon>
        <taxon>Pseudomonadati</taxon>
        <taxon>Pseudomonadota</taxon>
        <taxon>Alphaproteobacteria</taxon>
        <taxon>Caulobacterales</taxon>
        <taxon>Caulobacteraceae</taxon>
        <taxon>Brevundimonas</taxon>
    </lineage>
</organism>
<protein>
    <submittedName>
        <fullName evidence="1">GNAT superfamily N-acetyltransferase</fullName>
    </submittedName>
</protein>
<comment type="caution">
    <text evidence="1">The sequence shown here is derived from an EMBL/GenBank/DDBJ whole genome shotgun (WGS) entry which is preliminary data.</text>
</comment>
<accession>A0ABV2RB84</accession>
<keyword evidence="2" id="KW-1185">Reference proteome</keyword>
<evidence type="ECO:0000313" key="1">
    <source>
        <dbReference type="EMBL" id="MET4683821.1"/>
    </source>
</evidence>
<reference evidence="1 2" key="1">
    <citation type="submission" date="2024-06" db="EMBL/GenBank/DDBJ databases">
        <title>Sorghum-associated microbial communities from plants grown in Nebraska, USA.</title>
        <authorList>
            <person name="Schachtman D."/>
        </authorList>
    </citation>
    <scope>NUCLEOTIDE SEQUENCE [LARGE SCALE GENOMIC DNA]</scope>
    <source>
        <strain evidence="1 2">2814</strain>
    </source>
</reference>
<name>A0ABV2RB84_9CAUL</name>
<dbReference type="EMBL" id="JBEPTF010000002">
    <property type="protein sequence ID" value="MET4683821.1"/>
    <property type="molecule type" value="Genomic_DNA"/>
</dbReference>
<gene>
    <name evidence="1" type="ORF">ABIE19_001751</name>
</gene>
<proteinExistence type="predicted"/>
<evidence type="ECO:0000313" key="2">
    <source>
        <dbReference type="Proteomes" id="UP001549313"/>
    </source>
</evidence>